<keyword evidence="3" id="KW-0732">Signal</keyword>
<evidence type="ECO:0000256" key="2">
    <source>
        <dbReference type="SAM" id="MobiDB-lite"/>
    </source>
</evidence>
<keyword evidence="5" id="KW-1185">Reference proteome</keyword>
<accession>A0ABV4YFY4</accession>
<feature type="compositionally biased region" description="Low complexity" evidence="2">
    <location>
        <begin position="93"/>
        <end position="107"/>
    </location>
</feature>
<feature type="coiled-coil region" evidence="1">
    <location>
        <begin position="52"/>
        <end position="86"/>
    </location>
</feature>
<evidence type="ECO:0000256" key="3">
    <source>
        <dbReference type="SAM" id="SignalP"/>
    </source>
</evidence>
<evidence type="ECO:0000256" key="1">
    <source>
        <dbReference type="SAM" id="Coils"/>
    </source>
</evidence>
<name>A0ABV4YFY4_9CYAN</name>
<dbReference type="EMBL" id="JBHFNS010000077">
    <property type="protein sequence ID" value="MFB2937730.1"/>
    <property type="molecule type" value="Genomic_DNA"/>
</dbReference>
<feature type="region of interest" description="Disordered" evidence="2">
    <location>
        <begin position="90"/>
        <end position="115"/>
    </location>
</feature>
<feature type="signal peptide" evidence="3">
    <location>
        <begin position="1"/>
        <end position="24"/>
    </location>
</feature>
<proteinExistence type="predicted"/>
<keyword evidence="1" id="KW-0175">Coiled coil</keyword>
<evidence type="ECO:0000313" key="5">
    <source>
        <dbReference type="Proteomes" id="UP001576776"/>
    </source>
</evidence>
<feature type="chain" id="PRO_5046200939" evidence="3">
    <location>
        <begin position="25"/>
        <end position="234"/>
    </location>
</feature>
<sequence>MNRKFLASAATITILGLLASPSLSQTDTNAELNAQLKQAICTQQWRRAIHVLNRMKARVPQMESELNSYRRQIQSLANSRARIRQNWPPEYCTATSTNTPAPTTQTTPTPPPTMPTTATASSVTGEVAVNEISSVFRGRTVRGTVVNNTNNPVSNIKVNFAIVRNTTPDGEPTEERVIETGSREIPGTIAPGGTVNFEGSVNQRIRGNPKVISVEWRNTIDNSEGSNPPKENPQ</sequence>
<organism evidence="4 5">
    <name type="scientific">Floridaenema fluviatile BLCC-F154</name>
    <dbReference type="NCBI Taxonomy" id="3153640"/>
    <lineage>
        <taxon>Bacteria</taxon>
        <taxon>Bacillati</taxon>
        <taxon>Cyanobacteriota</taxon>
        <taxon>Cyanophyceae</taxon>
        <taxon>Oscillatoriophycideae</taxon>
        <taxon>Aerosakkonematales</taxon>
        <taxon>Aerosakkonemataceae</taxon>
        <taxon>Floridanema</taxon>
        <taxon>Floridanema fluviatile</taxon>
    </lineage>
</organism>
<reference evidence="4 5" key="1">
    <citation type="submission" date="2024-09" db="EMBL/GenBank/DDBJ databases">
        <title>Floridaenema gen nov. (Aerosakkonemataceae, Aerosakkonematales ord. nov., Cyanobacteria) from benthic tropical and subtropical fresh waters, with the description of four new species.</title>
        <authorList>
            <person name="Moretto J.A."/>
            <person name="Berthold D.E."/>
            <person name="Lefler F.W."/>
            <person name="Huang I.-S."/>
            <person name="Laughinghouse H. IV."/>
        </authorList>
    </citation>
    <scope>NUCLEOTIDE SEQUENCE [LARGE SCALE GENOMIC DNA]</scope>
    <source>
        <strain evidence="4 5">BLCC-F154</strain>
    </source>
</reference>
<gene>
    <name evidence="4" type="ORF">ACE1B6_20980</name>
</gene>
<dbReference type="RefSeq" id="WP_413259209.1">
    <property type="nucleotide sequence ID" value="NZ_JBHFNS010000077.1"/>
</dbReference>
<evidence type="ECO:0000313" key="4">
    <source>
        <dbReference type="EMBL" id="MFB2937730.1"/>
    </source>
</evidence>
<comment type="caution">
    <text evidence="4">The sequence shown here is derived from an EMBL/GenBank/DDBJ whole genome shotgun (WGS) entry which is preliminary data.</text>
</comment>
<dbReference type="Proteomes" id="UP001576776">
    <property type="component" value="Unassembled WGS sequence"/>
</dbReference>
<protein>
    <submittedName>
        <fullName evidence="4">Uncharacterized protein</fullName>
    </submittedName>
</protein>